<dbReference type="Pfam" id="PF12732">
    <property type="entry name" value="YtxH"/>
    <property type="match status" value="1"/>
</dbReference>
<reference evidence="2 3" key="1">
    <citation type="submission" date="2012-12" db="EMBL/GenBank/DDBJ databases">
        <title>Novel taxa of Listeriaceae from agricultural environments in the United States.</title>
        <authorList>
            <person name="den Bakker H.C."/>
            <person name="Allred A."/>
            <person name="Warchocki S."/>
            <person name="Wright E.M."/>
            <person name="Burrell A."/>
            <person name="Nightingale K.K."/>
            <person name="Kephart D."/>
            <person name="Wiedmann M."/>
        </authorList>
    </citation>
    <scope>NUCLEOTIDE SEQUENCE [LARGE SCALE GENOMIC DNA]</scope>
    <source>
        <strain evidence="2 3">FSL F6-1037</strain>
    </source>
</reference>
<dbReference type="AlphaFoldDB" id="W7CRL3"/>
<name>W7CRL3_9LIST</name>
<keyword evidence="1" id="KW-0732">Signal</keyword>
<protein>
    <recommendedName>
        <fullName evidence="4">General stress protein</fullName>
    </recommendedName>
</protein>
<dbReference type="STRING" id="1265861.BCAMP_11595"/>
<feature type="chain" id="PRO_5039550456" description="General stress protein" evidence="1">
    <location>
        <begin position="21"/>
        <end position="117"/>
    </location>
</feature>
<sequence length="117" mass="12716">MKSKSLVLGLVIGASASAIATLFLAPKAGKELRNDIAERSVSMGGVLKEIAYNANTLTEQLKTFSTEGIEVVKDVVEEIEEVVGNWNKTIEPDKQRLKDELKDLQKTVSALEKTVKG</sequence>
<evidence type="ECO:0000256" key="1">
    <source>
        <dbReference type="SAM" id="SignalP"/>
    </source>
</evidence>
<dbReference type="RefSeq" id="WP_035315583.1">
    <property type="nucleotide sequence ID" value="NZ_AODH01000055.1"/>
</dbReference>
<dbReference type="EMBL" id="AODH01000055">
    <property type="protein sequence ID" value="EUJ35618.1"/>
    <property type="molecule type" value="Genomic_DNA"/>
</dbReference>
<dbReference type="InterPro" id="IPR052928">
    <property type="entry name" value="Desiccation-related_membrane"/>
</dbReference>
<dbReference type="InterPro" id="IPR024623">
    <property type="entry name" value="YtxH"/>
</dbReference>
<keyword evidence="3" id="KW-1185">Reference proteome</keyword>
<feature type="signal peptide" evidence="1">
    <location>
        <begin position="1"/>
        <end position="20"/>
    </location>
</feature>
<comment type="caution">
    <text evidence="2">The sequence shown here is derived from an EMBL/GenBank/DDBJ whole genome shotgun (WGS) entry which is preliminary data.</text>
</comment>
<proteinExistence type="predicted"/>
<dbReference type="PANTHER" id="PTHR35792:SF3">
    <property type="entry name" value="IG HYPOTHETICAL 17707"/>
    <property type="match status" value="1"/>
</dbReference>
<gene>
    <name evidence="2" type="ORF">BCAMP_11595</name>
</gene>
<dbReference type="Proteomes" id="UP000019243">
    <property type="component" value="Unassembled WGS sequence"/>
</dbReference>
<dbReference type="PANTHER" id="PTHR35792">
    <property type="entry name" value="GENERAL STRESS PROTEIN"/>
    <property type="match status" value="1"/>
</dbReference>
<organism evidence="2 3">
    <name type="scientific">Brochothrix campestris FSL F6-1037</name>
    <dbReference type="NCBI Taxonomy" id="1265861"/>
    <lineage>
        <taxon>Bacteria</taxon>
        <taxon>Bacillati</taxon>
        <taxon>Bacillota</taxon>
        <taxon>Bacilli</taxon>
        <taxon>Bacillales</taxon>
        <taxon>Listeriaceae</taxon>
        <taxon>Brochothrix</taxon>
    </lineage>
</organism>
<evidence type="ECO:0008006" key="4">
    <source>
        <dbReference type="Google" id="ProtNLM"/>
    </source>
</evidence>
<accession>W7CRL3</accession>
<evidence type="ECO:0000313" key="2">
    <source>
        <dbReference type="EMBL" id="EUJ35618.1"/>
    </source>
</evidence>
<evidence type="ECO:0000313" key="3">
    <source>
        <dbReference type="Proteomes" id="UP000019243"/>
    </source>
</evidence>